<organism evidence="10 11">
    <name type="scientific">Schizopora paradoxa</name>
    <dbReference type="NCBI Taxonomy" id="27342"/>
    <lineage>
        <taxon>Eukaryota</taxon>
        <taxon>Fungi</taxon>
        <taxon>Dikarya</taxon>
        <taxon>Basidiomycota</taxon>
        <taxon>Agaricomycotina</taxon>
        <taxon>Agaricomycetes</taxon>
        <taxon>Hymenochaetales</taxon>
        <taxon>Schizoporaceae</taxon>
        <taxon>Schizopora</taxon>
    </lineage>
</organism>
<dbReference type="AlphaFoldDB" id="A0A0H2RPB3"/>
<comment type="cofactor">
    <cofactor evidence="1 9">
        <name>heme</name>
        <dbReference type="ChEBI" id="CHEBI:30413"/>
    </cofactor>
</comment>
<evidence type="ECO:0000256" key="6">
    <source>
        <dbReference type="ARBA" id="ARBA00023002"/>
    </source>
</evidence>
<comment type="similarity">
    <text evidence="3">Belongs to the cytochrome P450 family.</text>
</comment>
<evidence type="ECO:0000256" key="4">
    <source>
        <dbReference type="ARBA" id="ARBA00022617"/>
    </source>
</evidence>
<dbReference type="GO" id="GO:0004497">
    <property type="term" value="F:monooxygenase activity"/>
    <property type="evidence" value="ECO:0007669"/>
    <property type="project" value="UniProtKB-KW"/>
</dbReference>
<keyword evidence="4 9" id="KW-0349">Heme</keyword>
<name>A0A0H2RPB3_9AGAM</name>
<accession>A0A0H2RPB3</accession>
<dbReference type="InterPro" id="IPR036396">
    <property type="entry name" value="Cyt_P450_sf"/>
</dbReference>
<dbReference type="EMBL" id="KQ085953">
    <property type="protein sequence ID" value="KLO13830.1"/>
    <property type="molecule type" value="Genomic_DNA"/>
</dbReference>
<dbReference type="GO" id="GO:0016705">
    <property type="term" value="F:oxidoreductase activity, acting on paired donors, with incorporation or reduction of molecular oxygen"/>
    <property type="evidence" value="ECO:0007669"/>
    <property type="project" value="InterPro"/>
</dbReference>
<evidence type="ECO:0000256" key="5">
    <source>
        <dbReference type="ARBA" id="ARBA00022723"/>
    </source>
</evidence>
<dbReference type="OrthoDB" id="1470350at2759"/>
<dbReference type="InterPro" id="IPR002401">
    <property type="entry name" value="Cyt_P450_E_grp-I"/>
</dbReference>
<dbReference type="STRING" id="27342.A0A0H2RPB3"/>
<dbReference type="InParanoid" id="A0A0H2RPB3"/>
<evidence type="ECO:0000256" key="8">
    <source>
        <dbReference type="ARBA" id="ARBA00023033"/>
    </source>
</evidence>
<proteinExistence type="inferred from homology"/>
<dbReference type="Pfam" id="PF00067">
    <property type="entry name" value="p450"/>
    <property type="match status" value="1"/>
</dbReference>
<evidence type="ECO:0000256" key="3">
    <source>
        <dbReference type="ARBA" id="ARBA00010617"/>
    </source>
</evidence>
<evidence type="ECO:0000313" key="10">
    <source>
        <dbReference type="EMBL" id="KLO13830.1"/>
    </source>
</evidence>
<sequence>MPNLTLSTLDVSLAVVGVWLILKLSRRHLRSVKVSNVAGPPSVSWLYGATEEIYSNGSAATHEKWEKIYGSVYRVPAALGSSWIVVLDTKALSHIFSKDASTYVQPAFMKQSIFGKGLMWSEGEDHRRQRKVLNPLFNVTSIRSKVPALFGSAYKIKDAWESIIQQSSDDEVIIDISKWLNGFSIDSIGLSLFDHDFGALDGTDPEIPKLIDSLGTRPTKFETLISRLSFALPILQKIPTTRSRTIDSIHKWLGETSNTLLEQHSRDADTSDRSIVATLLMAEESQKMSPDEVLTQMRTLILAGYEATAIGLTFALMDLAKTPEAQNRLRKEIQSLPTGEPAHNQILNSEALPYLSAVTLETLRLHPPVGQIIRVASSISIAAQDDVLPLNYPIAGKDGESLVNITIPKGTQVNIPLRSINLSDAFWGPNAKDFVPERWLDKEKKIPKRAKEVQGYHHMLTFLDGNRMCLGHNIAVASIKTALAILVGNFIFEMRDGPDTKVESIMNMFSRPKVAGEEGYAMPLKVRAIDV</sequence>
<comment type="pathway">
    <text evidence="2">Secondary metabolite biosynthesis.</text>
</comment>
<evidence type="ECO:0000256" key="2">
    <source>
        <dbReference type="ARBA" id="ARBA00005179"/>
    </source>
</evidence>
<gene>
    <name evidence="10" type="ORF">SCHPADRAFT_928271</name>
</gene>
<keyword evidence="7 9" id="KW-0408">Iron</keyword>
<keyword evidence="5 9" id="KW-0479">Metal-binding</keyword>
<dbReference type="GO" id="GO:0005506">
    <property type="term" value="F:iron ion binding"/>
    <property type="evidence" value="ECO:0007669"/>
    <property type="project" value="InterPro"/>
</dbReference>
<dbReference type="InterPro" id="IPR001128">
    <property type="entry name" value="Cyt_P450"/>
</dbReference>
<dbReference type="InterPro" id="IPR050121">
    <property type="entry name" value="Cytochrome_P450_monoxygenase"/>
</dbReference>
<evidence type="ECO:0000256" key="1">
    <source>
        <dbReference type="ARBA" id="ARBA00001971"/>
    </source>
</evidence>
<keyword evidence="6" id="KW-0560">Oxidoreductase</keyword>
<reference evidence="10 11" key="1">
    <citation type="submission" date="2015-04" db="EMBL/GenBank/DDBJ databases">
        <title>Complete genome sequence of Schizopora paradoxa KUC8140, a cosmopolitan wood degrader in East Asia.</title>
        <authorList>
            <consortium name="DOE Joint Genome Institute"/>
            <person name="Min B."/>
            <person name="Park H."/>
            <person name="Jang Y."/>
            <person name="Kim J.-J."/>
            <person name="Kim K.H."/>
            <person name="Pangilinan J."/>
            <person name="Lipzen A."/>
            <person name="Riley R."/>
            <person name="Grigoriev I.V."/>
            <person name="Spatafora J.W."/>
            <person name="Choi I.-G."/>
        </authorList>
    </citation>
    <scope>NUCLEOTIDE SEQUENCE [LARGE SCALE GENOMIC DNA]</scope>
    <source>
        <strain evidence="10 11">KUC8140</strain>
    </source>
</reference>
<dbReference type="Proteomes" id="UP000053477">
    <property type="component" value="Unassembled WGS sequence"/>
</dbReference>
<evidence type="ECO:0000256" key="9">
    <source>
        <dbReference type="PIRSR" id="PIRSR602401-1"/>
    </source>
</evidence>
<dbReference type="PANTHER" id="PTHR24305:SF166">
    <property type="entry name" value="CYTOCHROME P450 12A4, MITOCHONDRIAL-RELATED"/>
    <property type="match status" value="1"/>
</dbReference>
<dbReference type="Gene3D" id="1.10.630.10">
    <property type="entry name" value="Cytochrome P450"/>
    <property type="match status" value="1"/>
</dbReference>
<dbReference type="SUPFAM" id="SSF48264">
    <property type="entry name" value="Cytochrome P450"/>
    <property type="match status" value="1"/>
</dbReference>
<keyword evidence="8" id="KW-0503">Monooxygenase</keyword>
<dbReference type="PRINTS" id="PR00463">
    <property type="entry name" value="EP450I"/>
</dbReference>
<evidence type="ECO:0000256" key="7">
    <source>
        <dbReference type="ARBA" id="ARBA00023004"/>
    </source>
</evidence>
<feature type="binding site" description="axial binding residue" evidence="9">
    <location>
        <position position="469"/>
    </location>
    <ligand>
        <name>heme</name>
        <dbReference type="ChEBI" id="CHEBI:30413"/>
    </ligand>
    <ligandPart>
        <name>Fe</name>
        <dbReference type="ChEBI" id="CHEBI:18248"/>
    </ligandPart>
</feature>
<dbReference type="PANTHER" id="PTHR24305">
    <property type="entry name" value="CYTOCHROME P450"/>
    <property type="match status" value="1"/>
</dbReference>
<dbReference type="PRINTS" id="PR00385">
    <property type="entry name" value="P450"/>
</dbReference>
<protein>
    <submittedName>
        <fullName evidence="10">Cytochrome P450</fullName>
    </submittedName>
</protein>
<evidence type="ECO:0000313" key="11">
    <source>
        <dbReference type="Proteomes" id="UP000053477"/>
    </source>
</evidence>
<keyword evidence="11" id="KW-1185">Reference proteome</keyword>
<dbReference type="GO" id="GO:0020037">
    <property type="term" value="F:heme binding"/>
    <property type="evidence" value="ECO:0007669"/>
    <property type="project" value="InterPro"/>
</dbReference>